<dbReference type="GO" id="GO:0000028">
    <property type="term" value="P:ribosomal small subunit assembly"/>
    <property type="evidence" value="ECO:0007669"/>
    <property type="project" value="TreeGrafter"/>
</dbReference>
<dbReference type="InterPro" id="IPR028998">
    <property type="entry name" value="RimP_C"/>
</dbReference>
<dbReference type="Proteomes" id="UP000019276">
    <property type="component" value="Unassembled WGS sequence"/>
</dbReference>
<keyword evidence="2 3" id="KW-0690">Ribosome biogenesis</keyword>
<evidence type="ECO:0000256" key="3">
    <source>
        <dbReference type="HAMAP-Rule" id="MF_01077"/>
    </source>
</evidence>
<keyword evidence="7" id="KW-1185">Reference proteome</keyword>
<evidence type="ECO:0000313" key="6">
    <source>
        <dbReference type="EMBL" id="EWH08532.1"/>
    </source>
</evidence>
<dbReference type="InterPro" id="IPR036847">
    <property type="entry name" value="RimP_C_sf"/>
</dbReference>
<comment type="function">
    <text evidence="3">Required for maturation of 30S ribosomal subunits.</text>
</comment>
<dbReference type="OrthoDB" id="9805006at2"/>
<dbReference type="CDD" id="cd01734">
    <property type="entry name" value="YlxS_C"/>
    <property type="match status" value="1"/>
</dbReference>
<dbReference type="Gene3D" id="2.30.30.180">
    <property type="entry name" value="Ribosome maturation factor RimP, C-terminal domain"/>
    <property type="match status" value="1"/>
</dbReference>
<dbReference type="SUPFAM" id="SSF75420">
    <property type="entry name" value="YhbC-like, N-terminal domain"/>
    <property type="match status" value="1"/>
</dbReference>
<dbReference type="PANTHER" id="PTHR33867:SF1">
    <property type="entry name" value="RIBOSOME MATURATION FACTOR RIMP"/>
    <property type="match status" value="1"/>
</dbReference>
<evidence type="ECO:0000259" key="4">
    <source>
        <dbReference type="Pfam" id="PF02576"/>
    </source>
</evidence>
<reference evidence="6 7" key="1">
    <citation type="journal article" date="2014" name="Genome Announc.">
        <title>Draft Genome Sequence of the Agar-Degrading Bacterium Catenovulum sp. Strain DS-2, Isolated from Intestines of Haliotis diversicolor.</title>
        <authorList>
            <person name="Shan D."/>
            <person name="Li X."/>
            <person name="Gu Z."/>
            <person name="Wei G."/>
            <person name="Gao Z."/>
            <person name="Shao Z."/>
        </authorList>
    </citation>
    <scope>NUCLEOTIDE SEQUENCE [LARGE SCALE GENOMIC DNA]</scope>
    <source>
        <strain evidence="6 7">DS-2</strain>
    </source>
</reference>
<protein>
    <recommendedName>
        <fullName evidence="3">Ribosome maturation factor RimP</fullName>
    </recommendedName>
</protein>
<gene>
    <name evidence="3" type="primary">rimP</name>
    <name evidence="6" type="ORF">DS2_17031</name>
</gene>
<dbReference type="InterPro" id="IPR035956">
    <property type="entry name" value="RimP_N_sf"/>
</dbReference>
<dbReference type="AlphaFoldDB" id="W7QHX3"/>
<accession>W7QHX3</accession>
<organism evidence="6 7">
    <name type="scientific">Catenovulum agarivorans DS-2</name>
    <dbReference type="NCBI Taxonomy" id="1328313"/>
    <lineage>
        <taxon>Bacteria</taxon>
        <taxon>Pseudomonadati</taxon>
        <taxon>Pseudomonadota</taxon>
        <taxon>Gammaproteobacteria</taxon>
        <taxon>Alteromonadales</taxon>
        <taxon>Alteromonadaceae</taxon>
        <taxon>Catenovulum</taxon>
    </lineage>
</organism>
<dbReference type="InterPro" id="IPR003728">
    <property type="entry name" value="Ribosome_maturation_RimP"/>
</dbReference>
<dbReference type="eggNOG" id="COG0779">
    <property type="taxonomic scope" value="Bacteria"/>
</dbReference>
<dbReference type="GO" id="GO:0005829">
    <property type="term" value="C:cytosol"/>
    <property type="evidence" value="ECO:0007669"/>
    <property type="project" value="TreeGrafter"/>
</dbReference>
<comment type="subcellular location">
    <subcellularLocation>
        <location evidence="3">Cytoplasm</location>
    </subcellularLocation>
</comment>
<dbReference type="FunFam" id="3.30.300.70:FF:000001">
    <property type="entry name" value="Ribosome maturation factor RimP"/>
    <property type="match status" value="1"/>
</dbReference>
<comment type="caution">
    <text evidence="6">The sequence shown here is derived from an EMBL/GenBank/DDBJ whole genome shotgun (WGS) entry which is preliminary data.</text>
</comment>
<feature type="domain" description="Ribosome maturation factor RimP N-terminal" evidence="4">
    <location>
        <begin position="12"/>
        <end position="83"/>
    </location>
</feature>
<dbReference type="SUPFAM" id="SSF74942">
    <property type="entry name" value="YhbC-like, C-terminal domain"/>
    <property type="match status" value="1"/>
</dbReference>
<dbReference type="Pfam" id="PF17384">
    <property type="entry name" value="DUF150_C"/>
    <property type="match status" value="1"/>
</dbReference>
<dbReference type="InterPro" id="IPR028989">
    <property type="entry name" value="RimP_N"/>
</dbReference>
<evidence type="ECO:0000256" key="2">
    <source>
        <dbReference type="ARBA" id="ARBA00022517"/>
    </source>
</evidence>
<dbReference type="HAMAP" id="MF_01077">
    <property type="entry name" value="RimP"/>
    <property type="match status" value="1"/>
</dbReference>
<evidence type="ECO:0000259" key="5">
    <source>
        <dbReference type="Pfam" id="PF17384"/>
    </source>
</evidence>
<proteinExistence type="inferred from homology"/>
<dbReference type="NCBIfam" id="NF000927">
    <property type="entry name" value="PRK00092.1-1"/>
    <property type="match status" value="1"/>
</dbReference>
<dbReference type="GO" id="GO:0006412">
    <property type="term" value="P:translation"/>
    <property type="evidence" value="ECO:0007669"/>
    <property type="project" value="TreeGrafter"/>
</dbReference>
<evidence type="ECO:0000313" key="7">
    <source>
        <dbReference type="Proteomes" id="UP000019276"/>
    </source>
</evidence>
<dbReference type="Gene3D" id="3.30.300.70">
    <property type="entry name" value="RimP-like superfamily, N-terminal"/>
    <property type="match status" value="1"/>
</dbReference>
<comment type="similarity">
    <text evidence="3">Belongs to the RimP family.</text>
</comment>
<dbReference type="PATRIC" id="fig|1328313.3.peg.3481"/>
<feature type="domain" description="Ribosome maturation factor RimP C-terminal" evidence="5">
    <location>
        <begin position="86"/>
        <end position="151"/>
    </location>
</feature>
<keyword evidence="1 3" id="KW-0963">Cytoplasm</keyword>
<dbReference type="RefSeq" id="WP_035016134.1">
    <property type="nucleotide sequence ID" value="NZ_ARZY01000044.1"/>
</dbReference>
<sequence length="151" mass="17020">MSKQDIKLETLVSQAVAVTGFTYWGLEFFRAGKHSILRVYIDHENGIGVDDCAEVSRQVSSVLDVEDPISGEYVLEVSSPGMDRVLFKPEQYSQYVGAKLNVKTKMPIEGRRKFSGQLNSIENNCIILEVDNAEYEIPFKNIEKAQVVPQF</sequence>
<evidence type="ECO:0000256" key="1">
    <source>
        <dbReference type="ARBA" id="ARBA00022490"/>
    </source>
</evidence>
<dbReference type="STRING" id="1328313.DS2_17031"/>
<name>W7QHX3_9ALTE</name>
<dbReference type="Pfam" id="PF02576">
    <property type="entry name" value="RimP_N"/>
    <property type="match status" value="1"/>
</dbReference>
<dbReference type="PANTHER" id="PTHR33867">
    <property type="entry name" value="RIBOSOME MATURATION FACTOR RIMP"/>
    <property type="match status" value="1"/>
</dbReference>
<dbReference type="EMBL" id="ARZY01000044">
    <property type="protein sequence ID" value="EWH08532.1"/>
    <property type="molecule type" value="Genomic_DNA"/>
</dbReference>